<dbReference type="Proteomes" id="UP001595912">
    <property type="component" value="Unassembled WGS sequence"/>
</dbReference>
<keyword evidence="1" id="KW-0472">Membrane</keyword>
<dbReference type="RefSeq" id="WP_380126117.1">
    <property type="nucleotide sequence ID" value="NZ_JBHSIU010000078.1"/>
</dbReference>
<protein>
    <submittedName>
        <fullName evidence="2">Permease</fullName>
    </submittedName>
</protein>
<keyword evidence="3" id="KW-1185">Reference proteome</keyword>
<accession>A0ABV9WAT7</accession>
<feature type="transmembrane region" description="Helical" evidence="1">
    <location>
        <begin position="132"/>
        <end position="154"/>
    </location>
</feature>
<keyword evidence="1" id="KW-0812">Transmembrane</keyword>
<gene>
    <name evidence="2" type="ORF">ACFPIJ_47605</name>
</gene>
<proteinExistence type="predicted"/>
<keyword evidence="1" id="KW-1133">Transmembrane helix</keyword>
<dbReference type="EMBL" id="JBHSIU010000078">
    <property type="protein sequence ID" value="MFC5005479.1"/>
    <property type="molecule type" value="Genomic_DNA"/>
</dbReference>
<comment type="caution">
    <text evidence="2">The sequence shown here is derived from an EMBL/GenBank/DDBJ whole genome shotgun (WGS) entry which is preliminary data.</text>
</comment>
<evidence type="ECO:0000313" key="3">
    <source>
        <dbReference type="Proteomes" id="UP001595912"/>
    </source>
</evidence>
<reference evidence="3" key="1">
    <citation type="journal article" date="2019" name="Int. J. Syst. Evol. Microbiol.">
        <title>The Global Catalogue of Microorganisms (GCM) 10K type strain sequencing project: providing services to taxonomists for standard genome sequencing and annotation.</title>
        <authorList>
            <consortium name="The Broad Institute Genomics Platform"/>
            <consortium name="The Broad Institute Genome Sequencing Center for Infectious Disease"/>
            <person name="Wu L."/>
            <person name="Ma J."/>
        </authorList>
    </citation>
    <scope>NUCLEOTIDE SEQUENCE [LARGE SCALE GENOMIC DNA]</scope>
    <source>
        <strain evidence="3">CGMCC 4.7152</strain>
    </source>
</reference>
<evidence type="ECO:0000313" key="2">
    <source>
        <dbReference type="EMBL" id="MFC5005479.1"/>
    </source>
</evidence>
<feature type="transmembrane region" description="Helical" evidence="1">
    <location>
        <begin position="21"/>
        <end position="40"/>
    </location>
</feature>
<sequence>MITGHFGLAAAVKSVERPVPLWALMLATVWLDVLFTPLLLTGVERLDPVPGTTGGYGNKIIHADYTHSLLGALVIASLTGLLAARWWGRRSGTVIGAVVFSHWLLDLLVHRTDMPLLPGDLGGFPRLGLGLWRYPLLTAIIEAAIMLAGTALYWRAATRTGGSVRRVAVVTGLMAVVGAVTLALDVAGV</sequence>
<feature type="transmembrane region" description="Helical" evidence="1">
    <location>
        <begin position="94"/>
        <end position="112"/>
    </location>
</feature>
<name>A0ABV9WAT7_9ACTN</name>
<organism evidence="2 3">
    <name type="scientific">Dactylosporangium cerinum</name>
    <dbReference type="NCBI Taxonomy" id="1434730"/>
    <lineage>
        <taxon>Bacteria</taxon>
        <taxon>Bacillati</taxon>
        <taxon>Actinomycetota</taxon>
        <taxon>Actinomycetes</taxon>
        <taxon>Micromonosporales</taxon>
        <taxon>Micromonosporaceae</taxon>
        <taxon>Dactylosporangium</taxon>
    </lineage>
</organism>
<feature type="transmembrane region" description="Helical" evidence="1">
    <location>
        <begin position="166"/>
        <end position="184"/>
    </location>
</feature>
<feature type="transmembrane region" description="Helical" evidence="1">
    <location>
        <begin position="65"/>
        <end position="87"/>
    </location>
</feature>
<evidence type="ECO:0000256" key="1">
    <source>
        <dbReference type="SAM" id="Phobius"/>
    </source>
</evidence>